<evidence type="ECO:0000256" key="3">
    <source>
        <dbReference type="ARBA" id="ARBA00023235"/>
    </source>
</evidence>
<dbReference type="PANTHER" id="PTHR13710">
    <property type="entry name" value="DNA HELICASE RECQ FAMILY MEMBER"/>
    <property type="match status" value="1"/>
</dbReference>
<evidence type="ECO:0000256" key="6">
    <source>
        <dbReference type="SAM" id="MobiDB-lite"/>
    </source>
</evidence>
<dbReference type="GO" id="GO:0005694">
    <property type="term" value="C:chromosome"/>
    <property type="evidence" value="ECO:0007669"/>
    <property type="project" value="TreeGrafter"/>
</dbReference>
<sequence length="482" mass="53831">MDLGVTIIFLTTTIYRWSIPVLVKAFETDTLEVVAVPTMHTNIRYQVDMYGDQQLLLLTLKEEYSRAFEGTAACNRFLIYYAEMRRQYQQAWLRGEPQGLVATTGFGMGINYLYVTHVFVVNPYDMVSATQQTSHVGRTGQAAHAMIMSYQPMLCKLQSDTGSDHVGKLQLYKLFTTKTCCCLTLGNFDDEAYSCHLLLGSTLCDYCETLEHLPPVPPCYVYPPHQVANVNATSDVEQPSTSGTCQQGPSSLLSKSASSETAREAVYPEVDKNSQSSLGTQTFFNKHCAWPVTLLLTATPSASATASPRPKGHHQGLTFNQVEGQAKCLLEQGRADSLKQLCDLKSRCLICQVFGRNPCGSESDYKPSLRRFNPTSKVCWICYYPFSYKKHTNSDTTCQEQKDILIPIAWALFCLPIVLLSTAGQSLQEKILKSAGIIDHVFETVEGYSKWLVQQHKSVQNSSNLVEICIAFADLYHAKDWP</sequence>
<reference evidence="7" key="1">
    <citation type="submission" date="2020-11" db="EMBL/GenBank/DDBJ databases">
        <authorList>
            <consortium name="DOE Joint Genome Institute"/>
            <person name="Ahrendt S."/>
            <person name="Riley R."/>
            <person name="Andreopoulos W."/>
            <person name="Labutti K."/>
            <person name="Pangilinan J."/>
            <person name="Ruiz-Duenas F.J."/>
            <person name="Barrasa J.M."/>
            <person name="Sanchez-Garcia M."/>
            <person name="Camarero S."/>
            <person name="Miyauchi S."/>
            <person name="Serrano A."/>
            <person name="Linde D."/>
            <person name="Babiker R."/>
            <person name="Drula E."/>
            <person name="Ayuso-Fernandez I."/>
            <person name="Pacheco R."/>
            <person name="Padilla G."/>
            <person name="Ferreira P."/>
            <person name="Barriuso J."/>
            <person name="Kellner H."/>
            <person name="Castanera R."/>
            <person name="Alfaro M."/>
            <person name="Ramirez L."/>
            <person name="Pisabarro A.G."/>
            <person name="Kuo A."/>
            <person name="Tritt A."/>
            <person name="Lipzen A."/>
            <person name="He G."/>
            <person name="Yan M."/>
            <person name="Ng V."/>
            <person name="Cullen D."/>
            <person name="Martin F."/>
            <person name="Rosso M.-N."/>
            <person name="Henrissat B."/>
            <person name="Hibbett D."/>
            <person name="Martinez A.T."/>
            <person name="Grigoriev I.V."/>
        </authorList>
    </citation>
    <scope>NUCLEOTIDE SEQUENCE</scope>
    <source>
        <strain evidence="7">ATCC 90797</strain>
    </source>
</reference>
<keyword evidence="8" id="KW-1185">Reference proteome</keyword>
<evidence type="ECO:0000313" key="8">
    <source>
        <dbReference type="Proteomes" id="UP000807025"/>
    </source>
</evidence>
<organism evidence="7 8">
    <name type="scientific">Pleurotus eryngii</name>
    <name type="common">Boletus of the steppes</name>
    <dbReference type="NCBI Taxonomy" id="5323"/>
    <lineage>
        <taxon>Eukaryota</taxon>
        <taxon>Fungi</taxon>
        <taxon>Dikarya</taxon>
        <taxon>Basidiomycota</taxon>
        <taxon>Agaricomycotina</taxon>
        <taxon>Agaricomycetes</taxon>
        <taxon>Agaricomycetidae</taxon>
        <taxon>Agaricales</taxon>
        <taxon>Pleurotineae</taxon>
        <taxon>Pleurotaceae</taxon>
        <taxon>Pleurotus</taxon>
    </lineage>
</organism>
<gene>
    <name evidence="7" type="ORF">BDN71DRAFT_1432811</name>
</gene>
<keyword evidence="3" id="KW-0413">Isomerase</keyword>
<evidence type="ECO:0000313" key="7">
    <source>
        <dbReference type="EMBL" id="KAF9492993.1"/>
    </source>
</evidence>
<dbReference type="GO" id="GO:0006310">
    <property type="term" value="P:DNA recombination"/>
    <property type="evidence" value="ECO:0007669"/>
    <property type="project" value="TreeGrafter"/>
</dbReference>
<comment type="similarity">
    <text evidence="1">Belongs to the helicase family. RecQ subfamily.</text>
</comment>
<protein>
    <recommendedName>
        <fullName evidence="5">DNA 3'-5' helicase</fullName>
        <ecNumber evidence="5">5.6.2.4</ecNumber>
    </recommendedName>
</protein>
<evidence type="ECO:0000256" key="2">
    <source>
        <dbReference type="ARBA" id="ARBA00023125"/>
    </source>
</evidence>
<keyword evidence="2" id="KW-0238">DNA-binding</keyword>
<dbReference type="PANTHER" id="PTHR13710:SF105">
    <property type="entry name" value="ATP-DEPENDENT DNA HELICASE Q1"/>
    <property type="match status" value="1"/>
</dbReference>
<dbReference type="GO" id="GO:0006281">
    <property type="term" value="P:DNA repair"/>
    <property type="evidence" value="ECO:0007669"/>
    <property type="project" value="TreeGrafter"/>
</dbReference>
<dbReference type="GO" id="GO:0005737">
    <property type="term" value="C:cytoplasm"/>
    <property type="evidence" value="ECO:0007669"/>
    <property type="project" value="TreeGrafter"/>
</dbReference>
<evidence type="ECO:0000256" key="1">
    <source>
        <dbReference type="ARBA" id="ARBA00005446"/>
    </source>
</evidence>
<dbReference type="GO" id="GO:0043138">
    <property type="term" value="F:3'-5' DNA helicase activity"/>
    <property type="evidence" value="ECO:0007669"/>
    <property type="project" value="UniProtKB-EC"/>
</dbReference>
<dbReference type="GO" id="GO:0009378">
    <property type="term" value="F:four-way junction helicase activity"/>
    <property type="evidence" value="ECO:0007669"/>
    <property type="project" value="TreeGrafter"/>
</dbReference>
<dbReference type="SUPFAM" id="SSF52540">
    <property type="entry name" value="P-loop containing nucleoside triphosphate hydrolases"/>
    <property type="match status" value="1"/>
</dbReference>
<dbReference type="Gene3D" id="3.40.50.300">
    <property type="entry name" value="P-loop containing nucleotide triphosphate hydrolases"/>
    <property type="match status" value="1"/>
</dbReference>
<feature type="compositionally biased region" description="Polar residues" evidence="6">
    <location>
        <begin position="233"/>
        <end position="249"/>
    </location>
</feature>
<dbReference type="OrthoDB" id="3151137at2759"/>
<dbReference type="InterPro" id="IPR027417">
    <property type="entry name" value="P-loop_NTPase"/>
</dbReference>
<dbReference type="AlphaFoldDB" id="A0A9P5ZRL8"/>
<proteinExistence type="inferred from homology"/>
<comment type="catalytic activity">
    <reaction evidence="4">
        <text>Couples ATP hydrolysis with the unwinding of duplex DNA by translocating in the 3'-5' direction.</text>
        <dbReference type="EC" id="5.6.2.4"/>
    </reaction>
</comment>
<dbReference type="Proteomes" id="UP000807025">
    <property type="component" value="Unassembled WGS sequence"/>
</dbReference>
<accession>A0A9P5ZRL8</accession>
<evidence type="ECO:0000256" key="5">
    <source>
        <dbReference type="ARBA" id="ARBA00034808"/>
    </source>
</evidence>
<name>A0A9P5ZRL8_PLEER</name>
<dbReference type="EC" id="5.6.2.4" evidence="5"/>
<feature type="region of interest" description="Disordered" evidence="6">
    <location>
        <begin position="233"/>
        <end position="253"/>
    </location>
</feature>
<dbReference type="EMBL" id="MU154592">
    <property type="protein sequence ID" value="KAF9492993.1"/>
    <property type="molecule type" value="Genomic_DNA"/>
</dbReference>
<evidence type="ECO:0000256" key="4">
    <source>
        <dbReference type="ARBA" id="ARBA00034617"/>
    </source>
</evidence>
<dbReference type="GO" id="GO:0003677">
    <property type="term" value="F:DNA binding"/>
    <property type="evidence" value="ECO:0007669"/>
    <property type="project" value="UniProtKB-KW"/>
</dbReference>
<comment type="caution">
    <text evidence="7">The sequence shown here is derived from an EMBL/GenBank/DDBJ whole genome shotgun (WGS) entry which is preliminary data.</text>
</comment>